<accession>A0A3D8SA56</accession>
<feature type="region of interest" description="Disordered" evidence="1">
    <location>
        <begin position="244"/>
        <end position="263"/>
    </location>
</feature>
<gene>
    <name evidence="2" type="ORF">BP5796_04641</name>
</gene>
<feature type="region of interest" description="Disordered" evidence="1">
    <location>
        <begin position="21"/>
        <end position="229"/>
    </location>
</feature>
<keyword evidence="3" id="KW-1185">Reference proteome</keyword>
<protein>
    <submittedName>
        <fullName evidence="2">Uncharacterized protein</fullName>
    </submittedName>
</protein>
<dbReference type="AlphaFoldDB" id="A0A3D8SA56"/>
<dbReference type="Proteomes" id="UP000256328">
    <property type="component" value="Unassembled WGS sequence"/>
</dbReference>
<evidence type="ECO:0000313" key="2">
    <source>
        <dbReference type="EMBL" id="RDW83150.1"/>
    </source>
</evidence>
<feature type="compositionally biased region" description="Polar residues" evidence="1">
    <location>
        <begin position="148"/>
        <end position="160"/>
    </location>
</feature>
<reference evidence="2 3" key="1">
    <citation type="journal article" date="2018" name="IMA Fungus">
        <title>IMA Genome-F 9: Draft genome sequence of Annulohypoxylon stygium, Aspergillus mulundensis, Berkeleyomyces basicola (syn. Thielaviopsis basicola), Ceratocystis smalleyi, two Cercospora beticola strains, Coleophoma cylindrospora, Fusarium fracticaudum, Phialophora cf. hyalina, and Morchella septimelata.</title>
        <authorList>
            <person name="Wingfield B.D."/>
            <person name="Bills G.F."/>
            <person name="Dong Y."/>
            <person name="Huang W."/>
            <person name="Nel W.J."/>
            <person name="Swalarsk-Parry B.S."/>
            <person name="Vaghefi N."/>
            <person name="Wilken P.M."/>
            <person name="An Z."/>
            <person name="de Beer Z.W."/>
            <person name="De Vos L."/>
            <person name="Chen L."/>
            <person name="Duong T.A."/>
            <person name="Gao Y."/>
            <person name="Hammerbacher A."/>
            <person name="Kikkert J.R."/>
            <person name="Li Y."/>
            <person name="Li H."/>
            <person name="Li K."/>
            <person name="Li Q."/>
            <person name="Liu X."/>
            <person name="Ma X."/>
            <person name="Naidoo K."/>
            <person name="Pethybridge S.J."/>
            <person name="Sun J."/>
            <person name="Steenkamp E.T."/>
            <person name="van der Nest M.A."/>
            <person name="van Wyk S."/>
            <person name="Wingfield M.J."/>
            <person name="Xiong C."/>
            <person name="Yue Q."/>
            <person name="Zhang X."/>
        </authorList>
    </citation>
    <scope>NUCLEOTIDE SEQUENCE [LARGE SCALE GENOMIC DNA]</scope>
    <source>
        <strain evidence="2 3">BP5796</strain>
    </source>
</reference>
<dbReference type="EMBL" id="PDLN01000006">
    <property type="protein sequence ID" value="RDW83150.1"/>
    <property type="molecule type" value="Genomic_DNA"/>
</dbReference>
<feature type="compositionally biased region" description="Low complexity" evidence="1">
    <location>
        <begin position="21"/>
        <end position="66"/>
    </location>
</feature>
<evidence type="ECO:0000256" key="1">
    <source>
        <dbReference type="SAM" id="MobiDB-lite"/>
    </source>
</evidence>
<comment type="caution">
    <text evidence="2">The sequence shown here is derived from an EMBL/GenBank/DDBJ whole genome shotgun (WGS) entry which is preliminary data.</text>
</comment>
<dbReference type="OrthoDB" id="5385910at2759"/>
<organism evidence="2 3">
    <name type="scientific">Coleophoma crateriformis</name>
    <dbReference type="NCBI Taxonomy" id="565419"/>
    <lineage>
        <taxon>Eukaryota</taxon>
        <taxon>Fungi</taxon>
        <taxon>Dikarya</taxon>
        <taxon>Ascomycota</taxon>
        <taxon>Pezizomycotina</taxon>
        <taxon>Leotiomycetes</taxon>
        <taxon>Helotiales</taxon>
        <taxon>Dermateaceae</taxon>
        <taxon>Coleophoma</taxon>
    </lineage>
</organism>
<feature type="compositionally biased region" description="Polar residues" evidence="1">
    <location>
        <begin position="70"/>
        <end position="81"/>
    </location>
</feature>
<name>A0A3D8SA56_9HELO</name>
<sequence>MSGIPVYTQSPINAVKAAAVTPQTAAPPLQTTPKAPASVAATSTATTSGYPAGQPGAAAPASTGAAQRYTPLQPTPTTKINENGPPAPQPGAAPTAGFQSSIPPPPKPGQSYQSYQPAPPAPAHAMPQLYPPQMGVPPPTGTFGAQPLGSSTTISNTPSSAYPVALPVHDARRQSLEHPPGYHQNVYASELTSDQRRAQEASNASTPASSGLPGLGGLSNPDEGSGLDAASIFNTAKKWAQVAGEKISEGEKEVWRRINKESE</sequence>
<proteinExistence type="predicted"/>
<feature type="compositionally biased region" description="Basic and acidic residues" evidence="1">
    <location>
        <begin position="246"/>
        <end position="263"/>
    </location>
</feature>
<evidence type="ECO:0000313" key="3">
    <source>
        <dbReference type="Proteomes" id="UP000256328"/>
    </source>
</evidence>